<dbReference type="SUPFAM" id="SSF64518">
    <property type="entry name" value="Phase 1 flagellin"/>
    <property type="match status" value="1"/>
</dbReference>
<evidence type="ECO:0000313" key="2">
    <source>
        <dbReference type="EMBL" id="AKU92995.1"/>
    </source>
</evidence>
<reference evidence="2 3" key="1">
    <citation type="submission" date="2015-08" db="EMBL/GenBank/DDBJ databases">
        <authorList>
            <person name="Babu N.S."/>
            <person name="Beckwith C.J."/>
            <person name="Beseler K.G."/>
            <person name="Brison A."/>
            <person name="Carone J.V."/>
            <person name="Caskin T.P."/>
            <person name="Diamond M."/>
            <person name="Durham M.E."/>
            <person name="Foxe J.M."/>
            <person name="Go M."/>
            <person name="Henderson B.A."/>
            <person name="Jones I.B."/>
            <person name="McGettigan J.A."/>
            <person name="Micheletti S.J."/>
            <person name="Nasrallah M.E."/>
            <person name="Ortiz D."/>
            <person name="Piller C.R."/>
            <person name="Privatt S.R."/>
            <person name="Schneider S.L."/>
            <person name="Sharp S."/>
            <person name="Smith T.C."/>
            <person name="Stanton J.D."/>
            <person name="Ullery H.E."/>
            <person name="Wilson R.J."/>
            <person name="Serrano M.G."/>
            <person name="Buck G."/>
            <person name="Lee V."/>
            <person name="Wang Y."/>
            <person name="Carvalho R."/>
            <person name="Voegtly L."/>
            <person name="Shi R."/>
            <person name="Duckworth R."/>
            <person name="Johnson A."/>
            <person name="Loviza R."/>
            <person name="Walstead R."/>
            <person name="Shah Z."/>
            <person name="Kiflezghi M."/>
            <person name="Wade K."/>
            <person name="Ball S.L."/>
            <person name="Bradley K.W."/>
            <person name="Asai D.J."/>
            <person name="Bowman C.A."/>
            <person name="Russell D.A."/>
            <person name="Pope W.H."/>
            <person name="Jacobs-Sera D."/>
            <person name="Hendrix R.W."/>
            <person name="Hatfull G.F."/>
        </authorList>
    </citation>
    <scope>NUCLEOTIDE SEQUENCE [LARGE SCALE GENOMIC DNA]</scope>
    <source>
        <strain evidence="2 3">DSM 27710</strain>
    </source>
</reference>
<dbReference type="Proteomes" id="UP000055590">
    <property type="component" value="Chromosome"/>
</dbReference>
<accession>A0A0K1PHJ8</accession>
<dbReference type="GO" id="GO:0005198">
    <property type="term" value="F:structural molecule activity"/>
    <property type="evidence" value="ECO:0007669"/>
    <property type="project" value="InterPro"/>
</dbReference>
<organism evidence="2 3">
    <name type="scientific">Vulgatibacter incomptus</name>
    <dbReference type="NCBI Taxonomy" id="1391653"/>
    <lineage>
        <taxon>Bacteria</taxon>
        <taxon>Pseudomonadati</taxon>
        <taxon>Myxococcota</taxon>
        <taxon>Myxococcia</taxon>
        <taxon>Myxococcales</taxon>
        <taxon>Cystobacterineae</taxon>
        <taxon>Vulgatibacteraceae</taxon>
        <taxon>Vulgatibacter</taxon>
    </lineage>
</organism>
<keyword evidence="2" id="KW-0282">Flagellum</keyword>
<dbReference type="InterPro" id="IPR001492">
    <property type="entry name" value="Flagellin"/>
</dbReference>
<keyword evidence="2" id="KW-0966">Cell projection</keyword>
<sequence length="288" mass="29325">MIFERGLTTTGRAAEQVERAARESASGARIFHPSDDAVASGGVVMGKAQAERFASIARNGERALDELGQADAALGELGTILVRAQQIAIQASNDSASAEGRRAAGLEVEAMIRGAAAALNVKVGNRYVFAGDQSASPAWDVDGNFVGDTGVRSLEVAPGIFLDTSIRADQVVNGTAGGIDVFAVLRDLAAALAADDVPAIRAGLDDYPKAIAQVASGRASAGGLMNVLASSVDAAKAGESAATIDVGRMADADPIDAASRLALAQHALDAALTVAAQSFRLSLLDKLR</sequence>
<dbReference type="PANTHER" id="PTHR42792">
    <property type="entry name" value="FLAGELLIN"/>
    <property type="match status" value="1"/>
</dbReference>
<dbReference type="PANTHER" id="PTHR42792:SF1">
    <property type="entry name" value="FLAGELLAR HOOK-ASSOCIATED PROTEIN 3"/>
    <property type="match status" value="1"/>
</dbReference>
<protein>
    <submittedName>
        <fullName evidence="2">Flagellar hook-associated protein FlgL</fullName>
    </submittedName>
</protein>
<keyword evidence="3" id="KW-1185">Reference proteome</keyword>
<dbReference type="Gene3D" id="1.20.1330.10">
    <property type="entry name" value="f41 fragment of flagellin, N-terminal domain"/>
    <property type="match status" value="1"/>
</dbReference>
<dbReference type="EMBL" id="CP012332">
    <property type="protein sequence ID" value="AKU92995.1"/>
    <property type="molecule type" value="Genomic_DNA"/>
</dbReference>
<dbReference type="RefSeq" id="WP_050727077.1">
    <property type="nucleotide sequence ID" value="NZ_CP012332.1"/>
</dbReference>
<dbReference type="GO" id="GO:0009288">
    <property type="term" value="C:bacterial-type flagellum"/>
    <property type="evidence" value="ECO:0007669"/>
    <property type="project" value="InterPro"/>
</dbReference>
<gene>
    <name evidence="2" type="ORF">AKJ08_3382</name>
</gene>
<name>A0A0K1PHJ8_9BACT</name>
<proteinExistence type="predicted"/>
<feature type="domain" description="Flagellin N-terminal" evidence="1">
    <location>
        <begin position="9"/>
        <end position="132"/>
    </location>
</feature>
<keyword evidence="2" id="KW-0969">Cilium</keyword>
<dbReference type="InterPro" id="IPR001029">
    <property type="entry name" value="Flagellin_N"/>
</dbReference>
<dbReference type="STRING" id="1391653.AKJ08_3382"/>
<evidence type="ECO:0000259" key="1">
    <source>
        <dbReference type="Pfam" id="PF00669"/>
    </source>
</evidence>
<evidence type="ECO:0000313" key="3">
    <source>
        <dbReference type="Proteomes" id="UP000055590"/>
    </source>
</evidence>
<dbReference type="Pfam" id="PF00669">
    <property type="entry name" value="Flagellin_N"/>
    <property type="match status" value="1"/>
</dbReference>
<dbReference type="KEGG" id="vin:AKJ08_3382"/>
<dbReference type="AlphaFoldDB" id="A0A0K1PHJ8"/>